<comment type="caution">
    <text evidence="3">The sequence shown here is derived from an EMBL/GenBank/DDBJ whole genome shotgun (WGS) entry which is preliminary data.</text>
</comment>
<dbReference type="PROSITE" id="PS51464">
    <property type="entry name" value="SIS"/>
    <property type="match status" value="1"/>
</dbReference>
<dbReference type="CDD" id="cd05014">
    <property type="entry name" value="SIS_Kpsf"/>
    <property type="match status" value="1"/>
</dbReference>
<name>A0A9P8HX46_9PEZI</name>
<dbReference type="PANTHER" id="PTHR38418">
    <property type="entry name" value="SUGAR ISOMERASE, KPSF/GUTQ (AFU_ORTHOLOGUE AFUA_6G08860)"/>
    <property type="match status" value="1"/>
</dbReference>
<dbReference type="GO" id="GO:1901135">
    <property type="term" value="P:carbohydrate derivative metabolic process"/>
    <property type="evidence" value="ECO:0007669"/>
    <property type="project" value="InterPro"/>
</dbReference>
<evidence type="ECO:0000259" key="2">
    <source>
        <dbReference type="PROSITE" id="PS51464"/>
    </source>
</evidence>
<dbReference type="EMBL" id="JAGHQL010000162">
    <property type="protein sequence ID" value="KAH0537109.1"/>
    <property type="molecule type" value="Genomic_DNA"/>
</dbReference>
<evidence type="ECO:0000313" key="4">
    <source>
        <dbReference type="Proteomes" id="UP000698800"/>
    </source>
</evidence>
<feature type="domain" description="SIS" evidence="2">
    <location>
        <begin position="96"/>
        <end position="244"/>
    </location>
</feature>
<feature type="compositionally biased region" description="Pro residues" evidence="1">
    <location>
        <begin position="30"/>
        <end position="45"/>
    </location>
</feature>
<gene>
    <name evidence="3" type="ORF">FGG08_006070</name>
</gene>
<dbReference type="Gene3D" id="3.40.50.10490">
    <property type="entry name" value="Glucose-6-phosphate isomerase like protein, domain 1"/>
    <property type="match status" value="1"/>
</dbReference>
<evidence type="ECO:0000256" key="1">
    <source>
        <dbReference type="SAM" id="MobiDB-lite"/>
    </source>
</evidence>
<dbReference type="Proteomes" id="UP000698800">
    <property type="component" value="Unassembled WGS sequence"/>
</dbReference>
<dbReference type="InterPro" id="IPR001347">
    <property type="entry name" value="SIS_dom"/>
</dbReference>
<dbReference type="OrthoDB" id="1872003at2759"/>
<feature type="compositionally biased region" description="Low complexity" evidence="1">
    <location>
        <begin position="16"/>
        <end position="29"/>
    </location>
</feature>
<dbReference type="Pfam" id="PF01380">
    <property type="entry name" value="SIS"/>
    <property type="match status" value="1"/>
</dbReference>
<dbReference type="AlphaFoldDB" id="A0A9P8HX46"/>
<proteinExistence type="predicted"/>
<dbReference type="PANTHER" id="PTHR38418:SF2">
    <property type="entry name" value="SUGAR ISOMERASE, KPSF_GUTQ (AFU_ORTHOLOGUE AFUA_6G08860)"/>
    <property type="match status" value="1"/>
</dbReference>
<reference evidence="3" key="1">
    <citation type="submission" date="2021-03" db="EMBL/GenBank/DDBJ databases">
        <title>Comparative genomics and phylogenomic investigation of the class Geoglossomycetes provide insights into ecological specialization and systematics.</title>
        <authorList>
            <person name="Melie T."/>
            <person name="Pirro S."/>
            <person name="Miller A.N."/>
            <person name="Quandt A."/>
        </authorList>
    </citation>
    <scope>NUCLEOTIDE SEQUENCE</scope>
    <source>
        <strain evidence="3">GBOQ0MN5Z8</strain>
    </source>
</reference>
<protein>
    <recommendedName>
        <fullName evidence="2">SIS domain-containing protein</fullName>
    </recommendedName>
</protein>
<dbReference type="InterPro" id="IPR046348">
    <property type="entry name" value="SIS_dom_sf"/>
</dbReference>
<feature type="region of interest" description="Disordered" evidence="1">
    <location>
        <begin position="1"/>
        <end position="51"/>
    </location>
</feature>
<keyword evidence="4" id="KW-1185">Reference proteome</keyword>
<sequence>MEEPALSPFSGYRMNQQQPLTPLSPSLPTSMPPVPEPIPTLPITPPSTEDEPENEAALATAVHVLSTEATALSCLSRLYQTDPVARGGFVKSVESVARSIGSGGKLVVVGTGKSGKIGEKVVATMNSLGVLSVFLHPIEALHGDLGVIRTHDTLLLITYSGRTPELLALLPHLPQTSQVIVLTAHTTLATSPLTRARANTILLPAPIHEPEETSFGVCAPTTSTTVALALGDALAIAIAQKIHVEEGRGPKEVFKSHHPGGAIGMKGAAVPGPKLINELATHISDMPRAYPGKFSDEVTILDCVLAAVRSPNGWMRLDDELAIPPRRIQRLSAGAMGQPINEIKGLIASADSWVTIPVQSTVEEVRNWVLGVRAQSPAKEQEMLGEGTVLGLVRDGRVEALVEVEELFEDG</sequence>
<accession>A0A9P8HX46</accession>
<dbReference type="SUPFAM" id="SSF53697">
    <property type="entry name" value="SIS domain"/>
    <property type="match status" value="1"/>
</dbReference>
<organism evidence="3 4">
    <name type="scientific">Glutinoglossum americanum</name>
    <dbReference type="NCBI Taxonomy" id="1670608"/>
    <lineage>
        <taxon>Eukaryota</taxon>
        <taxon>Fungi</taxon>
        <taxon>Dikarya</taxon>
        <taxon>Ascomycota</taxon>
        <taxon>Pezizomycotina</taxon>
        <taxon>Geoglossomycetes</taxon>
        <taxon>Geoglossales</taxon>
        <taxon>Geoglossaceae</taxon>
        <taxon>Glutinoglossum</taxon>
    </lineage>
</organism>
<evidence type="ECO:0000313" key="3">
    <source>
        <dbReference type="EMBL" id="KAH0537109.1"/>
    </source>
</evidence>
<dbReference type="GO" id="GO:0097367">
    <property type="term" value="F:carbohydrate derivative binding"/>
    <property type="evidence" value="ECO:0007669"/>
    <property type="project" value="InterPro"/>
</dbReference>
<dbReference type="InterPro" id="IPR035474">
    <property type="entry name" value="SIS_Kpsf"/>
</dbReference>